<dbReference type="InterPro" id="IPR039447">
    <property type="entry name" value="UreH-like_TM_dom"/>
</dbReference>
<evidence type="ECO:0000256" key="1">
    <source>
        <dbReference type="SAM" id="Phobius"/>
    </source>
</evidence>
<feature type="transmembrane region" description="Helical" evidence="1">
    <location>
        <begin position="125"/>
        <end position="147"/>
    </location>
</feature>
<dbReference type="PANTHER" id="PTHR42208:SF1">
    <property type="entry name" value="HEAVY METAL TRANSPORTER"/>
    <property type="match status" value="1"/>
</dbReference>
<proteinExistence type="predicted"/>
<gene>
    <name evidence="3" type="ORF">WG926_25695</name>
</gene>
<dbReference type="EMBL" id="JBBKTW010000013">
    <property type="protein sequence ID" value="MEN2991732.1"/>
    <property type="molecule type" value="Genomic_DNA"/>
</dbReference>
<reference evidence="3 4" key="1">
    <citation type="submission" date="2024-03" db="EMBL/GenBank/DDBJ databases">
        <title>High-quality draft genome sequencing of Tistrella sp. BH-R2-4.</title>
        <authorList>
            <person name="Dong C."/>
        </authorList>
    </citation>
    <scope>NUCLEOTIDE SEQUENCE [LARGE SCALE GENOMIC DNA]</scope>
    <source>
        <strain evidence="3 4">BH-R2-4</strain>
    </source>
</reference>
<protein>
    <submittedName>
        <fullName evidence="3">Sulfite exporter TauE/SafE family protein</fullName>
    </submittedName>
</protein>
<keyword evidence="1" id="KW-0812">Transmembrane</keyword>
<feature type="transmembrane region" description="Helical" evidence="1">
    <location>
        <begin position="34"/>
        <end position="62"/>
    </location>
</feature>
<comment type="caution">
    <text evidence="3">The sequence shown here is derived from an EMBL/GenBank/DDBJ whole genome shotgun (WGS) entry which is preliminary data.</text>
</comment>
<evidence type="ECO:0000313" key="4">
    <source>
        <dbReference type="Proteomes" id="UP001413721"/>
    </source>
</evidence>
<evidence type="ECO:0000259" key="2">
    <source>
        <dbReference type="Pfam" id="PF13386"/>
    </source>
</evidence>
<feature type="transmembrane region" description="Helical" evidence="1">
    <location>
        <begin position="201"/>
        <end position="222"/>
    </location>
</feature>
<dbReference type="PANTHER" id="PTHR42208">
    <property type="entry name" value="HEAVY METAL TRANSPORTER-RELATED"/>
    <property type="match status" value="1"/>
</dbReference>
<dbReference type="Pfam" id="PF13386">
    <property type="entry name" value="DsbD_2"/>
    <property type="match status" value="1"/>
</dbReference>
<evidence type="ECO:0000313" key="3">
    <source>
        <dbReference type="EMBL" id="MEN2991732.1"/>
    </source>
</evidence>
<keyword evidence="1" id="KW-1133">Transmembrane helix</keyword>
<organism evidence="3 4">
    <name type="scientific">Tistrella arctica</name>
    <dbReference type="NCBI Taxonomy" id="3133430"/>
    <lineage>
        <taxon>Bacteria</taxon>
        <taxon>Pseudomonadati</taxon>
        <taxon>Pseudomonadota</taxon>
        <taxon>Alphaproteobacteria</taxon>
        <taxon>Geminicoccales</taxon>
        <taxon>Geminicoccaceae</taxon>
        <taxon>Tistrella</taxon>
    </lineage>
</organism>
<feature type="domain" description="Urease accessory protein UreH-like transmembrane" evidence="2">
    <location>
        <begin position="40"/>
        <end position="270"/>
    </location>
</feature>
<name>A0ABU9YSD0_9PROT</name>
<feature type="transmembrane region" description="Helical" evidence="1">
    <location>
        <begin position="228"/>
        <end position="253"/>
    </location>
</feature>
<feature type="transmembrane region" description="Helical" evidence="1">
    <location>
        <begin position="95"/>
        <end position="113"/>
    </location>
</feature>
<dbReference type="Proteomes" id="UP001413721">
    <property type="component" value="Unassembled WGS sequence"/>
</dbReference>
<keyword evidence="1" id="KW-0472">Membrane</keyword>
<feature type="transmembrane region" description="Helical" evidence="1">
    <location>
        <begin position="265"/>
        <end position="284"/>
    </location>
</feature>
<accession>A0ABU9YSD0</accession>
<sequence length="285" mass="27904">MADMLEQLGDHLQTLAALCQPAFAGDAGGFGGLAALLAALALAGLAGGLMHCAPMCGVFVLAQVDARLTRVPVASMSEATRLRAGLLPGYHLGRIATYAALGAVAGLIGQGFGDSLAAVDRLRGWAAVPLGLAGLVLLASAGMRLGLLGQPNRPALFPAGAVPGSGRHGRAPGVAGFASRLLTRIRPWLAGGGCRGVGTGLVLGFLPCGLVYAALAAALAAGRPLAGALAMVAFGLGTIPALGVVGVGGQALLRRHPALARKLAPALLGLAALPLIAGAAALVVG</sequence>
<dbReference type="RefSeq" id="WP_345938613.1">
    <property type="nucleotide sequence ID" value="NZ_JBBKTW010000013.1"/>
</dbReference>
<keyword evidence="4" id="KW-1185">Reference proteome</keyword>